<evidence type="ECO:0000256" key="1">
    <source>
        <dbReference type="ARBA" id="ARBA00010169"/>
    </source>
</evidence>
<dbReference type="PANTHER" id="PTHR23419">
    <property type="entry name" value="DIVALENT CATION TOLERANCE CUTA-RELATED"/>
    <property type="match status" value="1"/>
</dbReference>
<keyword evidence="2" id="KW-0067">ATP-binding</keyword>
<protein>
    <submittedName>
        <fullName evidence="3">Divalent-cation tolerance protein CutA</fullName>
    </submittedName>
</protein>
<dbReference type="InterPro" id="IPR011322">
    <property type="entry name" value="N-reg_PII-like_a/b"/>
</dbReference>
<gene>
    <name evidence="3" type="ORF">CRV10_01640</name>
</gene>
<evidence type="ECO:0000313" key="4">
    <source>
        <dbReference type="Proteomes" id="UP000296144"/>
    </source>
</evidence>
<organism evidence="3 4">
    <name type="scientific">Candidatus Pantoea edessiphila</name>
    <dbReference type="NCBI Taxonomy" id="2044610"/>
    <lineage>
        <taxon>Bacteria</taxon>
        <taxon>Pseudomonadati</taxon>
        <taxon>Pseudomonadota</taxon>
        <taxon>Gammaproteobacteria</taxon>
        <taxon>Enterobacterales</taxon>
        <taxon>Erwiniaceae</taxon>
        <taxon>Pantoea</taxon>
    </lineage>
</organism>
<dbReference type="AlphaFoldDB" id="A0A2P5SW42"/>
<sequence length="108" mass="12482">MSIIVVICTVPEEQSAIIAKKLLKEKLAACITLIPGAISYYFWQNKLECANEVQMLIKCDEIHQEPLLNFLKLIHPYEIPEILVIPIKYVDPIYLSWIKESLLKKTKL</sequence>
<dbReference type="GO" id="GO:0005507">
    <property type="term" value="F:copper ion binding"/>
    <property type="evidence" value="ECO:0007669"/>
    <property type="project" value="TreeGrafter"/>
</dbReference>
<evidence type="ECO:0000313" key="3">
    <source>
        <dbReference type="EMBL" id="PPI86531.1"/>
    </source>
</evidence>
<dbReference type="InterPro" id="IPR015867">
    <property type="entry name" value="N-reg_PII/ATP_PRibTrfase_C"/>
</dbReference>
<evidence type="ECO:0000256" key="2">
    <source>
        <dbReference type="ARBA" id="ARBA00022840"/>
    </source>
</evidence>
<dbReference type="InterPro" id="IPR004323">
    <property type="entry name" value="Ion_tolerance_CutA"/>
</dbReference>
<dbReference type="PANTHER" id="PTHR23419:SF8">
    <property type="entry name" value="FI09726P"/>
    <property type="match status" value="1"/>
</dbReference>
<dbReference type="OrthoDB" id="37622at2"/>
<dbReference type="Pfam" id="PF03091">
    <property type="entry name" value="CutA1"/>
    <property type="match status" value="1"/>
</dbReference>
<name>A0A2P5SW42_9GAMM</name>
<dbReference type="Proteomes" id="UP000296144">
    <property type="component" value="Unassembled WGS sequence"/>
</dbReference>
<reference evidence="3 4" key="1">
    <citation type="journal article" date="2018" name="Genome Biol. Evol.">
        <title>Cladogenesis and Genomic Streamlining in Extracellular Endosymbionts of Tropical Stink Bugs.</title>
        <authorList>
            <person name="Otero-Bravo A."/>
            <person name="Goffredi S."/>
            <person name="Sabree Z.L."/>
        </authorList>
    </citation>
    <scope>NUCLEOTIDE SEQUENCE [LARGE SCALE GENOMIC DNA]</scope>
    <source>
        <strain evidence="3 4">SoEL</strain>
    </source>
</reference>
<dbReference type="EMBL" id="PDKU01000002">
    <property type="protein sequence ID" value="PPI86531.1"/>
    <property type="molecule type" value="Genomic_DNA"/>
</dbReference>
<accession>A0A2P5SW42</accession>
<proteinExistence type="inferred from homology"/>
<dbReference type="GO" id="GO:0010038">
    <property type="term" value="P:response to metal ion"/>
    <property type="evidence" value="ECO:0007669"/>
    <property type="project" value="InterPro"/>
</dbReference>
<dbReference type="GO" id="GO:0005524">
    <property type="term" value="F:ATP binding"/>
    <property type="evidence" value="ECO:0007669"/>
    <property type="project" value="UniProtKB-KW"/>
</dbReference>
<comment type="caution">
    <text evidence="3">The sequence shown here is derived from an EMBL/GenBank/DDBJ whole genome shotgun (WGS) entry which is preliminary data.</text>
</comment>
<keyword evidence="4" id="KW-1185">Reference proteome</keyword>
<keyword evidence="2" id="KW-0547">Nucleotide-binding</keyword>
<dbReference type="Gene3D" id="3.30.70.120">
    <property type="match status" value="1"/>
</dbReference>
<dbReference type="RefSeq" id="WP_136130105.1">
    <property type="nucleotide sequence ID" value="NZ_PDKU01000002.1"/>
</dbReference>
<comment type="similarity">
    <text evidence="1">Belongs to the CutA family.</text>
</comment>
<dbReference type="SUPFAM" id="SSF54913">
    <property type="entry name" value="GlnB-like"/>
    <property type="match status" value="1"/>
</dbReference>